<dbReference type="EMBL" id="AGUD01000004">
    <property type="protein sequence ID" value="EHN12979.1"/>
    <property type="molecule type" value="Genomic_DNA"/>
</dbReference>
<dbReference type="RefSeq" id="WP_007569775.1">
    <property type="nucleotide sequence ID" value="NZ_AGUD01000004.1"/>
</dbReference>
<keyword evidence="2" id="KW-1185">Reference proteome</keyword>
<evidence type="ECO:0000313" key="2">
    <source>
        <dbReference type="Proteomes" id="UP000005143"/>
    </source>
</evidence>
<evidence type="ECO:0000313" key="1">
    <source>
        <dbReference type="EMBL" id="EHN12979.1"/>
    </source>
</evidence>
<proteinExistence type="predicted"/>
<name>H0E020_9ACTN</name>
<dbReference type="Proteomes" id="UP000005143">
    <property type="component" value="Unassembled WGS sequence"/>
</dbReference>
<reference evidence="1 2" key="1">
    <citation type="journal article" date="2013" name="Biodegradation">
        <title>Quantitative proteomic analysis of ibuprofen-degrading Patulibacter sp. strain I11.</title>
        <authorList>
            <person name="Almeida B."/>
            <person name="Kjeldal H."/>
            <person name="Lolas I."/>
            <person name="Knudsen A.D."/>
            <person name="Carvalho G."/>
            <person name="Nielsen K.L."/>
            <person name="Barreto Crespo M.T."/>
            <person name="Stensballe A."/>
            <person name="Nielsen J.L."/>
        </authorList>
    </citation>
    <scope>NUCLEOTIDE SEQUENCE [LARGE SCALE GENOMIC DNA]</scope>
    <source>
        <strain evidence="1 2">I11</strain>
    </source>
</reference>
<dbReference type="AlphaFoldDB" id="H0E020"/>
<protein>
    <submittedName>
        <fullName evidence="1">Uncharacterized protein</fullName>
    </submittedName>
</protein>
<comment type="caution">
    <text evidence="1">The sequence shown here is derived from an EMBL/GenBank/DDBJ whole genome shotgun (WGS) entry which is preliminary data.</text>
</comment>
<accession>H0E020</accession>
<gene>
    <name evidence="1" type="ORF">PAI11_01250</name>
</gene>
<organism evidence="1 2">
    <name type="scientific">Patulibacter medicamentivorans</name>
    <dbReference type="NCBI Taxonomy" id="1097667"/>
    <lineage>
        <taxon>Bacteria</taxon>
        <taxon>Bacillati</taxon>
        <taxon>Actinomycetota</taxon>
        <taxon>Thermoleophilia</taxon>
        <taxon>Solirubrobacterales</taxon>
        <taxon>Patulibacteraceae</taxon>
        <taxon>Patulibacter</taxon>
    </lineage>
</organism>
<sequence>MFNAMDTGDLLVALADVLRDAGRIDRPLSGFERSQLLSASSIARNLAAEERGTAATLQAANDAVAAAVAAAAAEIHPAPFRQARDGRELGEQLGALLEGLRRDERTEAQRLRTRLQGVLRRLADDEVAALAAGAGR</sequence>